<reference evidence="19" key="1">
    <citation type="submission" date="2018-01" db="EMBL/GenBank/DDBJ databases">
        <authorList>
            <person name="Peeters C."/>
        </authorList>
    </citation>
    <scope>NUCLEOTIDE SEQUENCE [LARGE SCALE GENOMIC DNA]</scope>
</reference>
<evidence type="ECO:0000256" key="2">
    <source>
        <dbReference type="ARBA" id="ARBA00004170"/>
    </source>
</evidence>
<keyword evidence="15" id="KW-0812">Transmembrane</keyword>
<name>A0A2U3IA00_9BURK</name>
<keyword evidence="11 15" id="KW-0472">Membrane</keyword>
<dbReference type="RefSeq" id="WP_106856572.1">
    <property type="nucleotide sequence ID" value="NZ_OGTP01000016.1"/>
</dbReference>
<evidence type="ECO:0000313" key="19">
    <source>
        <dbReference type="Proteomes" id="UP000238169"/>
    </source>
</evidence>
<keyword evidence="15" id="KW-1133">Transmembrane helix</keyword>
<evidence type="ECO:0000256" key="1">
    <source>
        <dbReference type="ARBA" id="ARBA00001946"/>
    </source>
</evidence>
<keyword evidence="19" id="KW-1185">Reference proteome</keyword>
<dbReference type="Gene3D" id="3.30.300.30">
    <property type="match status" value="1"/>
</dbReference>
<evidence type="ECO:0000256" key="13">
    <source>
        <dbReference type="ARBA" id="ARBA00039545"/>
    </source>
</evidence>
<dbReference type="InterPro" id="IPR050237">
    <property type="entry name" value="ATP-dep_AMP-bd_enzyme"/>
</dbReference>
<comment type="subcellular location">
    <subcellularLocation>
        <location evidence="2">Membrane</location>
        <topology evidence="2">Peripheral membrane protein</topology>
    </subcellularLocation>
</comment>
<dbReference type="GO" id="GO:0005524">
    <property type="term" value="F:ATP binding"/>
    <property type="evidence" value="ECO:0007669"/>
    <property type="project" value="UniProtKB-KW"/>
</dbReference>
<dbReference type="InterPro" id="IPR045851">
    <property type="entry name" value="AMP-bd_C_sf"/>
</dbReference>
<dbReference type="EMBL" id="OGTP01000016">
    <property type="protein sequence ID" value="SPB17037.1"/>
    <property type="molecule type" value="Genomic_DNA"/>
</dbReference>
<evidence type="ECO:0000256" key="5">
    <source>
        <dbReference type="ARBA" id="ARBA00022598"/>
    </source>
</evidence>
<comment type="cofactor">
    <cofactor evidence="1">
        <name>Mg(2+)</name>
        <dbReference type="ChEBI" id="CHEBI:18420"/>
    </cofactor>
</comment>
<dbReference type="PANTHER" id="PTHR43767">
    <property type="entry name" value="LONG-CHAIN-FATTY-ACID--COA LIGASE"/>
    <property type="match status" value="1"/>
</dbReference>
<gene>
    <name evidence="18" type="ORF">NOV72_04238</name>
</gene>
<evidence type="ECO:0000256" key="3">
    <source>
        <dbReference type="ARBA" id="ARBA00005005"/>
    </source>
</evidence>
<sequence length="580" mass="63099">MSPGQTAPREASTPHATDGIWYASYPPHVAREIDASRYRSLAHFFDECVGRFQNRVAFVSLGSELTFAALGEKAHAFASYLQTIGVKPGDRVALMMPNTLVYPVALFGTLIAGAIVVNVNPLYTVRELSHQLKDSGAQTIVVFENFAKTVQDAQPGSRVRHVVVTGLGDLLGHGLNVKGRAIDVLMRHVKKQVPAYSLPDAIRLPQALARGARQKCEPVRVGHGDIAFIQYTGGTTGVAKGAMLTHRNVIANLLQALAWAGGQLVDGEEIIVTPLPLYHIYSLTVNALAFLAIGARNVLIVNPRDIRALMRALRHENFTAITALNTLYSALLDNDAFRRRDFSALKLAMAGGMATQRVIAERFRAMTGNTLVEGYGLTECSPLVAATPLDARDASAFDGTIGVPVPSTLVRMRREDGAWANVDEPGELCVQGPQVMKGYWNRPEDTAKAIDANGWLATGDIGVMDARGIIRLIDRKKDMMIVSGFNVYPNEIEEVLAAHPKVRAVAAVGVPDPVTGERVKAFVVRRDDTLTVEELLKFARLHLTGYKVPSYVEFRDALPLTTIGKVLRRELRDAGSKPSE</sequence>
<dbReference type="SUPFAM" id="SSF56801">
    <property type="entry name" value="Acetyl-CoA synthetase-like"/>
    <property type="match status" value="1"/>
</dbReference>
<dbReference type="FunFam" id="3.40.50.12780:FF:000003">
    <property type="entry name" value="Long-chain-fatty-acid--CoA ligase FadD"/>
    <property type="match status" value="1"/>
</dbReference>
<dbReference type="PANTHER" id="PTHR43767:SF8">
    <property type="entry name" value="LONG-CHAIN-FATTY-ACID--COA LIGASE"/>
    <property type="match status" value="1"/>
</dbReference>
<proteinExistence type="inferred from homology"/>
<dbReference type="PROSITE" id="PS00455">
    <property type="entry name" value="AMP_BINDING"/>
    <property type="match status" value="1"/>
</dbReference>
<evidence type="ECO:0000256" key="10">
    <source>
        <dbReference type="ARBA" id="ARBA00023098"/>
    </source>
</evidence>
<dbReference type="Pfam" id="PF00501">
    <property type="entry name" value="AMP-binding"/>
    <property type="match status" value="1"/>
</dbReference>
<accession>A0A2U3IA00</accession>
<dbReference type="InterPro" id="IPR020845">
    <property type="entry name" value="AMP-binding_CS"/>
</dbReference>
<feature type="domain" description="AMP-dependent synthetase/ligase" evidence="16">
    <location>
        <begin position="45"/>
        <end position="440"/>
    </location>
</feature>
<evidence type="ECO:0000259" key="17">
    <source>
        <dbReference type="Pfam" id="PF13193"/>
    </source>
</evidence>
<keyword evidence="8" id="KW-0067">ATP-binding</keyword>
<dbReference type="GO" id="GO:0004467">
    <property type="term" value="F:long-chain fatty acid-CoA ligase activity"/>
    <property type="evidence" value="ECO:0007669"/>
    <property type="project" value="UniProtKB-EC"/>
</dbReference>
<feature type="domain" description="AMP-binding enzyme C-terminal" evidence="17">
    <location>
        <begin position="491"/>
        <end position="565"/>
    </location>
</feature>
<dbReference type="GO" id="GO:0016020">
    <property type="term" value="C:membrane"/>
    <property type="evidence" value="ECO:0007669"/>
    <property type="project" value="UniProtKB-SubCell"/>
</dbReference>
<evidence type="ECO:0000256" key="12">
    <source>
        <dbReference type="ARBA" id="ARBA00026121"/>
    </source>
</evidence>
<dbReference type="Pfam" id="PF13193">
    <property type="entry name" value="AMP-binding_C"/>
    <property type="match status" value="1"/>
</dbReference>
<organism evidence="18 19">
    <name type="scientific">Caballeronia novacaledonica</name>
    <dbReference type="NCBI Taxonomy" id="1544861"/>
    <lineage>
        <taxon>Bacteria</taxon>
        <taxon>Pseudomonadati</taxon>
        <taxon>Pseudomonadota</taxon>
        <taxon>Betaproteobacteria</taxon>
        <taxon>Burkholderiales</taxon>
        <taxon>Burkholderiaceae</taxon>
        <taxon>Caballeronia</taxon>
    </lineage>
</organism>
<dbReference type="InterPro" id="IPR000873">
    <property type="entry name" value="AMP-dep_synth/lig_dom"/>
</dbReference>
<evidence type="ECO:0000259" key="16">
    <source>
        <dbReference type="Pfam" id="PF00501"/>
    </source>
</evidence>
<dbReference type="EC" id="6.2.1.3" evidence="12"/>
<evidence type="ECO:0000256" key="4">
    <source>
        <dbReference type="ARBA" id="ARBA00006432"/>
    </source>
</evidence>
<dbReference type="OrthoDB" id="9766486at2"/>
<evidence type="ECO:0000256" key="6">
    <source>
        <dbReference type="ARBA" id="ARBA00022741"/>
    </source>
</evidence>
<evidence type="ECO:0000256" key="7">
    <source>
        <dbReference type="ARBA" id="ARBA00022832"/>
    </source>
</evidence>
<keyword evidence="9" id="KW-0460">Magnesium</keyword>
<dbReference type="FunFam" id="3.30.300.30:FF:000006">
    <property type="entry name" value="Long-chain-fatty-acid--CoA ligase FadD"/>
    <property type="match status" value="1"/>
</dbReference>
<evidence type="ECO:0000256" key="15">
    <source>
        <dbReference type="SAM" id="Phobius"/>
    </source>
</evidence>
<keyword evidence="7" id="KW-0276">Fatty acid metabolism</keyword>
<keyword evidence="6" id="KW-0547">Nucleotide-binding</keyword>
<protein>
    <recommendedName>
        <fullName evidence="13">Long-chain-fatty-acid--CoA ligase</fullName>
        <ecNumber evidence="12">6.2.1.3</ecNumber>
    </recommendedName>
    <alternativeName>
        <fullName evidence="14">Long-chain acyl-CoA synthetase</fullName>
    </alternativeName>
</protein>
<feature type="transmembrane region" description="Helical" evidence="15">
    <location>
        <begin position="100"/>
        <end position="123"/>
    </location>
</feature>
<dbReference type="CDD" id="cd05936">
    <property type="entry name" value="FC-FACS_FadD_like"/>
    <property type="match status" value="1"/>
</dbReference>
<comment type="pathway">
    <text evidence="3">Lipid metabolism; fatty acid beta-oxidation.</text>
</comment>
<comment type="similarity">
    <text evidence="4">Belongs to the ATP-dependent AMP-binding enzyme family.</text>
</comment>
<evidence type="ECO:0000256" key="9">
    <source>
        <dbReference type="ARBA" id="ARBA00022842"/>
    </source>
</evidence>
<dbReference type="Proteomes" id="UP000238169">
    <property type="component" value="Unassembled WGS sequence"/>
</dbReference>
<dbReference type="Gene3D" id="3.40.50.12780">
    <property type="entry name" value="N-terminal domain of ligase-like"/>
    <property type="match status" value="1"/>
</dbReference>
<evidence type="ECO:0000313" key="18">
    <source>
        <dbReference type="EMBL" id="SPB17037.1"/>
    </source>
</evidence>
<evidence type="ECO:0000256" key="8">
    <source>
        <dbReference type="ARBA" id="ARBA00022840"/>
    </source>
</evidence>
<dbReference type="AlphaFoldDB" id="A0A2U3IA00"/>
<dbReference type="InterPro" id="IPR025110">
    <property type="entry name" value="AMP-bd_C"/>
</dbReference>
<evidence type="ECO:0000256" key="14">
    <source>
        <dbReference type="ARBA" id="ARBA00042773"/>
    </source>
</evidence>
<keyword evidence="10" id="KW-0443">Lipid metabolism</keyword>
<keyword evidence="5 18" id="KW-0436">Ligase</keyword>
<dbReference type="InterPro" id="IPR042099">
    <property type="entry name" value="ANL_N_sf"/>
</dbReference>
<evidence type="ECO:0000256" key="11">
    <source>
        <dbReference type="ARBA" id="ARBA00023136"/>
    </source>
</evidence>